<dbReference type="Pfam" id="PF00004">
    <property type="entry name" value="AAA"/>
    <property type="match status" value="1"/>
</dbReference>
<dbReference type="InterPro" id="IPR003959">
    <property type="entry name" value="ATPase_AAA_core"/>
</dbReference>
<accession>A0A395SJC9</accession>
<dbReference type="SMART" id="SM00382">
    <property type="entry name" value="AAA"/>
    <property type="match status" value="1"/>
</dbReference>
<feature type="domain" description="AAA+ ATPase" evidence="1">
    <location>
        <begin position="506"/>
        <end position="643"/>
    </location>
</feature>
<evidence type="ECO:0000259" key="1">
    <source>
        <dbReference type="SMART" id="SM00382"/>
    </source>
</evidence>
<sequence>MSYLRPPAQPSGALLPMIGLHSHRKRSRVPSPSDESSTIYQGDVLMRVEKRRRIQDYEGKPTSIMVHRVYCTVDVPGHDRHARETLYLDEPRLYQGDNKASPLRGREPITCRLEDFIEGFSNISFLVMRSYDCTQYHETIRDDFKRLPLPQTDWDSAAELRPYFYQLQHDGMVAVAREESLEISHALKTATKKIERLELNLFAGLRATLKPPYLQVYHTRTRMRFLANEVLDEEDAVHVLLLLDYIERSFGLEYREADELFGDGLVTRQHLDKLFGPSEVVVRLEDGEPVGYRTTACPSPIPGNGPVSLKCYNWSFNGTFQREETILQIPWPAEDQGPVAITDLSIYPLRFNPDGQLEQTLRDRGTMFWACRERKFLGYVTPTSSFEIKVSNPRYMVDMATYRELHNKENDQKSIEHGDLGQEAMNSDDPPDDTFVLLLPPRIRGFGLHDKKWRSLLVKHLRPITWNKKAFEMLVLDAQKKEVIEAMVRIHVSSNMSTDVIEGKGNGLIILLHGGPGTGKTLTAESVAELAERPLYRVTCGDIGTDPESVEKYLESVLYIGRIWKAVLLLDESDVFLEEREKTDLQRNALVSVFLRALEYYEGILILTSNRGRWEIWNNSINLLRRQQEGTTDKRLADGERINFEELRDKIDMLATESLNGRQIRNAITTARQLARFRERPLGYLHIEQTIRIANEFEAYVEKTHGHSAGDFARAAGVRLE</sequence>
<dbReference type="PANTHER" id="PTHR46411">
    <property type="entry name" value="FAMILY ATPASE, PUTATIVE-RELATED"/>
    <property type="match status" value="1"/>
</dbReference>
<dbReference type="GO" id="GO:0016887">
    <property type="term" value="F:ATP hydrolysis activity"/>
    <property type="evidence" value="ECO:0007669"/>
    <property type="project" value="InterPro"/>
</dbReference>
<dbReference type="InterPro" id="IPR054289">
    <property type="entry name" value="DUF7025"/>
</dbReference>
<dbReference type="STRING" id="5514.A0A395SJC9"/>
<dbReference type="PANTHER" id="PTHR46411:SF2">
    <property type="entry name" value="AAA+ ATPASE DOMAIN-CONTAINING PROTEIN"/>
    <property type="match status" value="1"/>
</dbReference>
<gene>
    <name evidence="2" type="ORF">FSPOR_2864</name>
</gene>
<dbReference type="SUPFAM" id="SSF52540">
    <property type="entry name" value="P-loop containing nucleoside triphosphate hydrolases"/>
    <property type="match status" value="1"/>
</dbReference>
<protein>
    <submittedName>
        <fullName evidence="2">p-loop containing nucleoside triphosphate hydrolase</fullName>
    </submittedName>
</protein>
<dbReference type="Pfam" id="PF22942">
    <property type="entry name" value="DUF7025"/>
    <property type="match status" value="1"/>
</dbReference>
<reference evidence="2 3" key="1">
    <citation type="journal article" date="2018" name="PLoS Pathog.">
        <title>Evolution of structural diversity of trichothecenes, a family of toxins produced by plant pathogenic and entomopathogenic fungi.</title>
        <authorList>
            <person name="Proctor R.H."/>
            <person name="McCormick S.P."/>
            <person name="Kim H.S."/>
            <person name="Cardoza R.E."/>
            <person name="Stanley A.M."/>
            <person name="Lindo L."/>
            <person name="Kelly A."/>
            <person name="Brown D.W."/>
            <person name="Lee T."/>
            <person name="Vaughan M.M."/>
            <person name="Alexander N.J."/>
            <person name="Busman M."/>
            <person name="Gutierrez S."/>
        </authorList>
    </citation>
    <scope>NUCLEOTIDE SEQUENCE [LARGE SCALE GENOMIC DNA]</scope>
    <source>
        <strain evidence="2 3">NRRL 3299</strain>
    </source>
</reference>
<organism evidence="2 3">
    <name type="scientific">Fusarium sporotrichioides</name>
    <dbReference type="NCBI Taxonomy" id="5514"/>
    <lineage>
        <taxon>Eukaryota</taxon>
        <taxon>Fungi</taxon>
        <taxon>Dikarya</taxon>
        <taxon>Ascomycota</taxon>
        <taxon>Pezizomycotina</taxon>
        <taxon>Sordariomycetes</taxon>
        <taxon>Hypocreomycetidae</taxon>
        <taxon>Hypocreales</taxon>
        <taxon>Nectriaceae</taxon>
        <taxon>Fusarium</taxon>
    </lineage>
</organism>
<dbReference type="Proteomes" id="UP000266152">
    <property type="component" value="Unassembled WGS sequence"/>
</dbReference>
<name>A0A395SJC9_FUSSP</name>
<evidence type="ECO:0000313" key="3">
    <source>
        <dbReference type="Proteomes" id="UP000266152"/>
    </source>
</evidence>
<keyword evidence="3" id="KW-1185">Reference proteome</keyword>
<comment type="caution">
    <text evidence="2">The sequence shown here is derived from an EMBL/GenBank/DDBJ whole genome shotgun (WGS) entry which is preliminary data.</text>
</comment>
<dbReference type="AlphaFoldDB" id="A0A395SJC9"/>
<proteinExistence type="predicted"/>
<dbReference type="InterPro" id="IPR027417">
    <property type="entry name" value="P-loop_NTPase"/>
</dbReference>
<keyword evidence="2" id="KW-0378">Hydrolase</keyword>
<dbReference type="InterPro" id="IPR003593">
    <property type="entry name" value="AAA+_ATPase"/>
</dbReference>
<evidence type="ECO:0000313" key="2">
    <source>
        <dbReference type="EMBL" id="RGP72192.1"/>
    </source>
</evidence>
<dbReference type="GO" id="GO:0005524">
    <property type="term" value="F:ATP binding"/>
    <property type="evidence" value="ECO:0007669"/>
    <property type="project" value="InterPro"/>
</dbReference>
<dbReference type="EMBL" id="PXOF01000036">
    <property type="protein sequence ID" value="RGP72192.1"/>
    <property type="molecule type" value="Genomic_DNA"/>
</dbReference>
<dbReference type="Gene3D" id="3.40.50.300">
    <property type="entry name" value="P-loop containing nucleotide triphosphate hydrolases"/>
    <property type="match status" value="1"/>
</dbReference>